<proteinExistence type="predicted"/>
<keyword evidence="2" id="KW-1185">Reference proteome</keyword>
<organism evidence="1 2">
    <name type="scientific">Dendrolimus kikuchii</name>
    <dbReference type="NCBI Taxonomy" id="765133"/>
    <lineage>
        <taxon>Eukaryota</taxon>
        <taxon>Metazoa</taxon>
        <taxon>Ecdysozoa</taxon>
        <taxon>Arthropoda</taxon>
        <taxon>Hexapoda</taxon>
        <taxon>Insecta</taxon>
        <taxon>Pterygota</taxon>
        <taxon>Neoptera</taxon>
        <taxon>Endopterygota</taxon>
        <taxon>Lepidoptera</taxon>
        <taxon>Glossata</taxon>
        <taxon>Ditrysia</taxon>
        <taxon>Bombycoidea</taxon>
        <taxon>Lasiocampidae</taxon>
        <taxon>Dendrolimus</taxon>
    </lineage>
</organism>
<dbReference type="Proteomes" id="UP000824533">
    <property type="component" value="Linkage Group LG07"/>
</dbReference>
<accession>A0ACC1D7E2</accession>
<gene>
    <name evidence="1" type="ORF">K1T71_004475</name>
</gene>
<evidence type="ECO:0000313" key="1">
    <source>
        <dbReference type="EMBL" id="KAJ0179884.1"/>
    </source>
</evidence>
<comment type="caution">
    <text evidence="1">The sequence shown here is derived from an EMBL/GenBank/DDBJ whole genome shotgun (WGS) entry which is preliminary data.</text>
</comment>
<sequence>MKSQCQVIGGHFLNNISFQNLGMADQFCLRWNNFQSNIVSALDSLKCSEDLVDVTLTCEGKNIKAHKVILSACSPYFRNVFKENPCQHPVIILKDVSSDDIVSLLSYMYQGEVFIEESKLSSFLHTAALLQVKGLTGVTQQKENFSSPNTSNKLYTQLTISSKSHLNASHKESKIPALKKRRSSTSDKPNDVTIGEGPKKSKVLETCDIYNRNNFSNPTKNENPVYAAENNIDKKCEGKLENSLMTNGKSSTSQVNIQGENIPIIIKTERIDERNSPALSLNANSENEESLPDYENSMLARSLLSGINPSKTEVSANLSTKKVSNIETISTTRPKEISTDTISYTNATKSPVKTLSPEESLVKPEKQSPKSDIEYEPEVLLSEHQDGTDSENAFSQEQSQALLLLAGMSNVSTLGAGASTSQAMSHQQSNHAAICGDCPHCGMKYSNQSALKYHGRRRRRAGRQVVRVTGVGRRATAADGGVSIPRRAALSRRPSSAALRRVAGERASPPPPAARAPRKTSFIRSIAVAGKLERPLFVN</sequence>
<protein>
    <submittedName>
        <fullName evidence="1">Uncharacterized protein</fullName>
    </submittedName>
</protein>
<reference evidence="1 2" key="1">
    <citation type="journal article" date="2021" name="Front. Genet.">
        <title>Chromosome-Level Genome Assembly Reveals Significant Gene Expansion in the Toll and IMD Signaling Pathways of Dendrolimus kikuchii.</title>
        <authorList>
            <person name="Zhou J."/>
            <person name="Wu P."/>
            <person name="Xiong Z."/>
            <person name="Liu N."/>
            <person name="Zhao N."/>
            <person name="Ji M."/>
            <person name="Qiu Y."/>
            <person name="Yang B."/>
        </authorList>
    </citation>
    <scope>NUCLEOTIDE SEQUENCE [LARGE SCALE GENOMIC DNA]</scope>
    <source>
        <strain evidence="1">Ann1</strain>
    </source>
</reference>
<name>A0ACC1D7E2_9NEOP</name>
<evidence type="ECO:0000313" key="2">
    <source>
        <dbReference type="Proteomes" id="UP000824533"/>
    </source>
</evidence>
<dbReference type="EMBL" id="CM034393">
    <property type="protein sequence ID" value="KAJ0179884.1"/>
    <property type="molecule type" value="Genomic_DNA"/>
</dbReference>